<dbReference type="OrthoDB" id="10253553at2759"/>
<proteinExistence type="inferred from homology"/>
<dbReference type="GO" id="GO:0003712">
    <property type="term" value="F:transcription coregulator activity"/>
    <property type="evidence" value="ECO:0007669"/>
    <property type="project" value="InterPro"/>
</dbReference>
<dbReference type="PANTHER" id="PTHR21428">
    <property type="entry name" value="MEDIATOR OF RNA POLYMERASE II TRANSCRIPTION SUBUNIT 7"/>
    <property type="match status" value="1"/>
</dbReference>
<evidence type="ECO:0000256" key="6">
    <source>
        <dbReference type="RuleBase" id="RU364060"/>
    </source>
</evidence>
<dbReference type="SUPFAM" id="SSF140718">
    <property type="entry name" value="Mediator hinge subcomplex-like"/>
    <property type="match status" value="1"/>
</dbReference>
<keyword evidence="5 6" id="KW-0539">Nucleus</keyword>
<feature type="region of interest" description="Disordered" evidence="7">
    <location>
        <begin position="222"/>
        <end position="248"/>
    </location>
</feature>
<keyword evidence="6" id="KW-0010">Activator</keyword>
<evidence type="ECO:0000313" key="8">
    <source>
        <dbReference type="EMBL" id="VDD80138.1"/>
    </source>
</evidence>
<organism evidence="10">
    <name type="scientific">Mesocestoides corti</name>
    <name type="common">Flatworm</name>
    <dbReference type="NCBI Taxonomy" id="53468"/>
    <lineage>
        <taxon>Eukaryota</taxon>
        <taxon>Metazoa</taxon>
        <taxon>Spiralia</taxon>
        <taxon>Lophotrochozoa</taxon>
        <taxon>Platyhelminthes</taxon>
        <taxon>Cestoda</taxon>
        <taxon>Eucestoda</taxon>
        <taxon>Cyclophyllidea</taxon>
        <taxon>Mesocestoididae</taxon>
        <taxon>Mesocestoides</taxon>
    </lineage>
</organism>
<keyword evidence="4 6" id="KW-0804">Transcription</keyword>
<reference evidence="10" key="2">
    <citation type="submission" date="2019-11" db="UniProtKB">
        <authorList>
            <consortium name="WormBaseParasite"/>
        </authorList>
    </citation>
    <scope>IDENTIFICATION</scope>
</reference>
<dbReference type="STRING" id="53468.A0A0R3UG34"/>
<dbReference type="Proteomes" id="UP000267029">
    <property type="component" value="Unassembled WGS sequence"/>
</dbReference>
<evidence type="ECO:0000256" key="1">
    <source>
        <dbReference type="ARBA" id="ARBA00004123"/>
    </source>
</evidence>
<dbReference type="GO" id="GO:0070847">
    <property type="term" value="C:core mediator complex"/>
    <property type="evidence" value="ECO:0007669"/>
    <property type="project" value="TreeGrafter"/>
</dbReference>
<evidence type="ECO:0000256" key="3">
    <source>
        <dbReference type="ARBA" id="ARBA00023015"/>
    </source>
</evidence>
<dbReference type="GO" id="GO:0016592">
    <property type="term" value="C:mediator complex"/>
    <property type="evidence" value="ECO:0007669"/>
    <property type="project" value="InterPro"/>
</dbReference>
<evidence type="ECO:0000256" key="7">
    <source>
        <dbReference type="SAM" id="MobiDB-lite"/>
    </source>
</evidence>
<dbReference type="Gene3D" id="6.10.140.200">
    <property type="match status" value="1"/>
</dbReference>
<dbReference type="WBParaSite" id="MCU_001393-RA">
    <property type="protein sequence ID" value="MCU_001393-RA"/>
    <property type="gene ID" value="MCU_001393"/>
</dbReference>
<keyword evidence="3 6" id="KW-0805">Transcription regulation</keyword>
<evidence type="ECO:0000313" key="9">
    <source>
        <dbReference type="Proteomes" id="UP000267029"/>
    </source>
</evidence>
<comment type="function">
    <text evidence="6">Component of the Mediator complex, a coactivator involved in the regulated transcription of nearly all RNA polymerase II-dependent genes. Mediator functions as a bridge to convey information from gene-specific regulatory proteins to the basal RNA polymerase II transcription machinery.</text>
</comment>
<dbReference type="InterPro" id="IPR037212">
    <property type="entry name" value="Med7/Med21-like"/>
</dbReference>
<comment type="subunit">
    <text evidence="6">Component of the Mediator complex.</text>
</comment>
<dbReference type="EMBL" id="UXSR01005237">
    <property type="protein sequence ID" value="VDD80138.1"/>
    <property type="molecule type" value="Genomic_DNA"/>
</dbReference>
<dbReference type="InterPro" id="IPR044888">
    <property type="entry name" value="Mediatior_Med7_sf"/>
</dbReference>
<dbReference type="PANTHER" id="PTHR21428:SF11">
    <property type="entry name" value="MEDIATOR OF RNA POLYMERASE II TRANSCRIPTION SUBUNIT 7"/>
    <property type="match status" value="1"/>
</dbReference>
<dbReference type="AlphaFoldDB" id="A0A0R3UG34"/>
<dbReference type="GO" id="GO:0006357">
    <property type="term" value="P:regulation of transcription by RNA polymerase II"/>
    <property type="evidence" value="ECO:0007669"/>
    <property type="project" value="InterPro"/>
</dbReference>
<evidence type="ECO:0000313" key="10">
    <source>
        <dbReference type="WBParaSite" id="MCU_001393-RA"/>
    </source>
</evidence>
<dbReference type="InterPro" id="IPR009244">
    <property type="entry name" value="Mediatior_Med7"/>
</dbReference>
<protein>
    <recommendedName>
        <fullName evidence="6">Mediator of RNA polymerase II transcription subunit 7</fullName>
    </recommendedName>
</protein>
<sequence length="258" mass="29090">MSRIPEGPTHVSLFPIPPWELINKYTDSAVADGTAPPPPHIPSSTSYQMFGIRYNTDDPILRPLESFGFKRVYPQTYSRKAELKKLNFSILTNYLDLLDVITRDPSSPKRKEKLDHIGLLFINMHHLLNEYRPHQARDLVREMLTYQVRIASETVHQSEQYLARANETLSLAAQTISTGSQGSSSISSVSFADLGPELDAFLTGIQTDMKNNPQRTNVKIADEDAETPQLLDQASEKPSDDSRDDALDPCIWSFLQEN</sequence>
<reference evidence="8 9" key="1">
    <citation type="submission" date="2018-10" db="EMBL/GenBank/DDBJ databases">
        <authorList>
            <consortium name="Pathogen Informatics"/>
        </authorList>
    </citation>
    <scope>NUCLEOTIDE SEQUENCE [LARGE SCALE GENOMIC DNA]</scope>
</reference>
<evidence type="ECO:0000256" key="5">
    <source>
        <dbReference type="ARBA" id="ARBA00023242"/>
    </source>
</evidence>
<comment type="subcellular location">
    <subcellularLocation>
        <location evidence="1 6">Nucleus</location>
    </subcellularLocation>
</comment>
<dbReference type="Pfam" id="PF05983">
    <property type="entry name" value="Med7"/>
    <property type="match status" value="1"/>
</dbReference>
<keyword evidence="9" id="KW-1185">Reference proteome</keyword>
<gene>
    <name evidence="8" type="ORF">MCOS_LOCUS6141</name>
</gene>
<evidence type="ECO:0000256" key="2">
    <source>
        <dbReference type="ARBA" id="ARBA00009994"/>
    </source>
</evidence>
<name>A0A0R3UG34_MESCO</name>
<evidence type="ECO:0000256" key="4">
    <source>
        <dbReference type="ARBA" id="ARBA00023163"/>
    </source>
</evidence>
<accession>A0A0R3UG34</accession>
<comment type="similarity">
    <text evidence="2 6">Belongs to the Mediator complex subunit 7 family.</text>
</comment>
<feature type="compositionally biased region" description="Basic and acidic residues" evidence="7">
    <location>
        <begin position="234"/>
        <end position="246"/>
    </location>
</feature>